<keyword evidence="9 14" id="KW-1133">Transmembrane helix</keyword>
<evidence type="ECO:0000256" key="10">
    <source>
        <dbReference type="ARBA" id="ARBA00023002"/>
    </source>
</evidence>
<dbReference type="PANTHER" id="PTHR40255">
    <property type="entry name" value="UPF0093 MEMBRANE PROTEIN SLR1790"/>
    <property type="match status" value="1"/>
</dbReference>
<evidence type="ECO:0000256" key="4">
    <source>
        <dbReference type="ARBA" id="ARBA00017504"/>
    </source>
</evidence>
<evidence type="ECO:0000256" key="7">
    <source>
        <dbReference type="ARBA" id="ARBA00022692"/>
    </source>
</evidence>
<evidence type="ECO:0000256" key="8">
    <source>
        <dbReference type="ARBA" id="ARBA00022723"/>
    </source>
</evidence>
<evidence type="ECO:0000313" key="16">
    <source>
        <dbReference type="EMBL" id="SFJ99026.1"/>
    </source>
</evidence>
<dbReference type="EC" id="1.3.99.-" evidence="14 15"/>
<evidence type="ECO:0000256" key="14">
    <source>
        <dbReference type="HAMAP-Rule" id="MF_02239"/>
    </source>
</evidence>
<feature type="binding site" description="axial binding residue" evidence="14">
    <location>
        <position position="87"/>
    </location>
    <ligand>
        <name>heme</name>
        <dbReference type="ChEBI" id="CHEBI:30413"/>
    </ligand>
    <ligandPart>
        <name>Fe</name>
        <dbReference type="ChEBI" id="CHEBI:18248"/>
    </ligandPart>
</feature>
<dbReference type="STRING" id="1612308.SAMN05444581_101127"/>
<sequence>MTSFYLWIKALHIVAVIAWMAGLLYLPRLFVYHAEAPEGSEQAQTFVVMERRLMRFIMLPALVVVWASGLTLAIEAGFLQAGWLHWKLLLVLGMTGLHGYFSVLRKQLAAETNRHSSRFFRMINEAPTLLMLGIVVLVVIKPF</sequence>
<comment type="similarity">
    <text evidence="3 14 15">Belongs to the HemJ family.</text>
</comment>
<evidence type="ECO:0000256" key="2">
    <source>
        <dbReference type="ARBA" id="ARBA00005073"/>
    </source>
</evidence>
<dbReference type="HAMAP" id="MF_02239">
    <property type="entry name" value="HemJ"/>
    <property type="match status" value="1"/>
</dbReference>
<comment type="subcellular location">
    <subcellularLocation>
        <location evidence="1 14">Cell membrane</location>
        <topology evidence="1 14">Multi-pass membrane protein</topology>
    </subcellularLocation>
</comment>
<evidence type="ECO:0000256" key="11">
    <source>
        <dbReference type="ARBA" id="ARBA00023004"/>
    </source>
</evidence>
<proteinExistence type="inferred from homology"/>
<evidence type="ECO:0000256" key="6">
    <source>
        <dbReference type="ARBA" id="ARBA00022617"/>
    </source>
</evidence>
<dbReference type="RefSeq" id="WP_091675921.1">
    <property type="nucleotide sequence ID" value="NZ_FOSN01000001.1"/>
</dbReference>
<dbReference type="GO" id="GO:0006782">
    <property type="term" value="P:protoporphyrinogen IX biosynthetic process"/>
    <property type="evidence" value="ECO:0007669"/>
    <property type="project" value="UniProtKB-UniRule"/>
</dbReference>
<feature type="transmembrane region" description="Helical" evidence="14">
    <location>
        <begin position="84"/>
        <end position="101"/>
    </location>
</feature>
<dbReference type="EMBL" id="FOSN01000001">
    <property type="protein sequence ID" value="SFJ99026.1"/>
    <property type="molecule type" value="Genomic_DNA"/>
</dbReference>
<dbReference type="PANTHER" id="PTHR40255:SF1">
    <property type="entry name" value="PROTOPORPHYRINOGEN IX OXIDASE"/>
    <property type="match status" value="1"/>
</dbReference>
<organism evidence="16 17">
    <name type="scientific">Methylocapsa palsarum</name>
    <dbReference type="NCBI Taxonomy" id="1612308"/>
    <lineage>
        <taxon>Bacteria</taxon>
        <taxon>Pseudomonadati</taxon>
        <taxon>Pseudomonadota</taxon>
        <taxon>Alphaproteobacteria</taxon>
        <taxon>Hyphomicrobiales</taxon>
        <taxon>Beijerinckiaceae</taxon>
        <taxon>Methylocapsa</taxon>
    </lineage>
</organism>
<dbReference type="GO" id="GO:0005886">
    <property type="term" value="C:plasma membrane"/>
    <property type="evidence" value="ECO:0007669"/>
    <property type="project" value="UniProtKB-SubCell"/>
</dbReference>
<evidence type="ECO:0000256" key="9">
    <source>
        <dbReference type="ARBA" id="ARBA00022989"/>
    </source>
</evidence>
<dbReference type="Pfam" id="PF03653">
    <property type="entry name" value="UPF0093"/>
    <property type="match status" value="1"/>
</dbReference>
<comment type="catalytic activity">
    <reaction evidence="13 14 15">
        <text>protoporphyrinogen IX + 3 A = protoporphyrin IX + 3 AH2</text>
        <dbReference type="Rhea" id="RHEA:62000"/>
        <dbReference type="ChEBI" id="CHEBI:13193"/>
        <dbReference type="ChEBI" id="CHEBI:17499"/>
        <dbReference type="ChEBI" id="CHEBI:57306"/>
        <dbReference type="ChEBI" id="CHEBI:57307"/>
    </reaction>
</comment>
<dbReference type="UniPathway" id="UPA00251">
    <property type="reaction ID" value="UER00324"/>
</dbReference>
<dbReference type="GO" id="GO:0046872">
    <property type="term" value="F:metal ion binding"/>
    <property type="evidence" value="ECO:0007669"/>
    <property type="project" value="UniProtKB-UniRule"/>
</dbReference>
<dbReference type="PIRSF" id="PIRSF004638">
    <property type="entry name" value="UCP004638"/>
    <property type="match status" value="1"/>
</dbReference>
<gene>
    <name evidence="16" type="ORF">SAMN05444581_101127</name>
</gene>
<protein>
    <recommendedName>
        <fullName evidence="4 14">Protoporphyrinogen IX oxidase</fullName>
        <shortName evidence="14">PPO</shortName>
        <ecNumber evidence="14 15">1.3.99.-</ecNumber>
    </recommendedName>
</protein>
<dbReference type="AlphaFoldDB" id="A0A1I3VXS0"/>
<keyword evidence="8 14" id="KW-0479">Metal-binding</keyword>
<reference evidence="16 17" key="1">
    <citation type="submission" date="2016-10" db="EMBL/GenBank/DDBJ databases">
        <authorList>
            <person name="de Groot N.N."/>
        </authorList>
    </citation>
    <scope>NUCLEOTIDE SEQUENCE [LARGE SCALE GENOMIC DNA]</scope>
    <source>
        <strain evidence="16 17">NE2</strain>
    </source>
</reference>
<comment type="cofactor">
    <cofactor evidence="14 15">
        <name>heme b</name>
        <dbReference type="ChEBI" id="CHEBI:60344"/>
    </cofactor>
    <text evidence="14 15">Binds 1 heme b (iron(II)-protoporphyrin IX) group per subunit.</text>
</comment>
<keyword evidence="6 14" id="KW-0349">Heme</keyword>
<dbReference type="NCBIfam" id="TIGR00701">
    <property type="entry name" value="protoporphyrinogen oxidase HemJ"/>
    <property type="match status" value="1"/>
</dbReference>
<keyword evidence="7 14" id="KW-0812">Transmembrane</keyword>
<feature type="transmembrane region" description="Helical" evidence="14">
    <location>
        <begin position="56"/>
        <end position="78"/>
    </location>
</feature>
<dbReference type="OrthoDB" id="9800824at2"/>
<comment type="pathway">
    <text evidence="2 14 15">Porphyrin-containing compound metabolism; protoporphyrin-IX biosynthesis; protoporphyrin-IX from protoporphyrinogen-IX: step 1/1.</text>
</comment>
<dbReference type="GO" id="GO:0070818">
    <property type="term" value="F:protoporphyrinogen oxidase activity"/>
    <property type="evidence" value="ECO:0007669"/>
    <property type="project" value="UniProtKB-UniRule"/>
</dbReference>
<name>A0A1I3VXS0_9HYPH</name>
<feature type="transmembrane region" description="Helical" evidence="14">
    <location>
        <begin position="122"/>
        <end position="140"/>
    </location>
</feature>
<evidence type="ECO:0000256" key="3">
    <source>
        <dbReference type="ARBA" id="ARBA00006501"/>
    </source>
</evidence>
<evidence type="ECO:0000256" key="1">
    <source>
        <dbReference type="ARBA" id="ARBA00004651"/>
    </source>
</evidence>
<accession>A0A1I3VXS0</accession>
<evidence type="ECO:0000256" key="5">
    <source>
        <dbReference type="ARBA" id="ARBA00022475"/>
    </source>
</evidence>
<comment type="subunit">
    <text evidence="14">Homodimer.</text>
</comment>
<evidence type="ECO:0000256" key="13">
    <source>
        <dbReference type="ARBA" id="ARBA00048390"/>
    </source>
</evidence>
<dbReference type="InterPro" id="IPR005265">
    <property type="entry name" value="HemJ-like"/>
</dbReference>
<keyword evidence="11 14" id="KW-0408">Iron</keyword>
<feature type="binding site" description="axial binding residue" evidence="14">
    <location>
        <position position="12"/>
    </location>
    <ligand>
        <name>heme</name>
        <dbReference type="ChEBI" id="CHEBI:30413"/>
    </ligand>
    <ligandPart>
        <name>Fe</name>
        <dbReference type="ChEBI" id="CHEBI:18248"/>
    </ligandPart>
</feature>
<feature type="transmembrane region" description="Helical" evidence="14">
    <location>
        <begin position="6"/>
        <end position="26"/>
    </location>
</feature>
<evidence type="ECO:0000256" key="15">
    <source>
        <dbReference type="PIRNR" id="PIRNR004638"/>
    </source>
</evidence>
<keyword evidence="12 14" id="KW-0472">Membrane</keyword>
<evidence type="ECO:0000256" key="12">
    <source>
        <dbReference type="ARBA" id="ARBA00023136"/>
    </source>
</evidence>
<keyword evidence="10 14" id="KW-0560">Oxidoreductase</keyword>
<evidence type="ECO:0000313" key="17">
    <source>
        <dbReference type="Proteomes" id="UP000198755"/>
    </source>
</evidence>
<keyword evidence="5 14" id="KW-1003">Cell membrane</keyword>
<keyword evidence="17" id="KW-1185">Reference proteome</keyword>
<comment type="function">
    <text evidence="14 15">Catalyzes the oxidation of protoporphyrinogen IX to protoporphyrin IX.</text>
</comment>
<dbReference type="Proteomes" id="UP000198755">
    <property type="component" value="Unassembled WGS sequence"/>
</dbReference>